<dbReference type="Gene3D" id="3.60.21.10">
    <property type="match status" value="1"/>
</dbReference>
<comment type="caution">
    <text evidence="3">The sequence shown here is derived from an EMBL/GenBank/DDBJ whole genome shotgun (WGS) entry which is preliminary data.</text>
</comment>
<gene>
    <name evidence="3" type="ORF">EM932_00995</name>
</gene>
<dbReference type="InterPro" id="IPR011152">
    <property type="entry name" value="Pesterase_MJ0912"/>
</dbReference>
<name>A0A4S1E1Z9_9FLAO</name>
<dbReference type="EMBL" id="SRSO01000001">
    <property type="protein sequence ID" value="TGV04731.1"/>
    <property type="molecule type" value="Genomic_DNA"/>
</dbReference>
<dbReference type="Proteomes" id="UP000307602">
    <property type="component" value="Unassembled WGS sequence"/>
</dbReference>
<dbReference type="GO" id="GO:0016791">
    <property type="term" value="F:phosphatase activity"/>
    <property type="evidence" value="ECO:0007669"/>
    <property type="project" value="TreeGrafter"/>
</dbReference>
<proteinExistence type="inferred from homology"/>
<dbReference type="InterPro" id="IPR024654">
    <property type="entry name" value="Calcineurin-like_PHP_lpxH"/>
</dbReference>
<dbReference type="RefSeq" id="WP_135874563.1">
    <property type="nucleotide sequence ID" value="NZ_SRSO01000001.1"/>
</dbReference>
<dbReference type="InterPro" id="IPR050126">
    <property type="entry name" value="Ap4A_hydrolase"/>
</dbReference>
<dbReference type="OrthoDB" id="9813918at2"/>
<dbReference type="PIRSF" id="PIRSF000883">
    <property type="entry name" value="Pesterase_MJ0912"/>
    <property type="match status" value="1"/>
</dbReference>
<evidence type="ECO:0000313" key="3">
    <source>
        <dbReference type="EMBL" id="TGV04731.1"/>
    </source>
</evidence>
<evidence type="ECO:0000259" key="2">
    <source>
        <dbReference type="Pfam" id="PF12850"/>
    </source>
</evidence>
<dbReference type="InterPro" id="IPR029052">
    <property type="entry name" value="Metallo-depent_PP-like"/>
</dbReference>
<evidence type="ECO:0000256" key="1">
    <source>
        <dbReference type="ARBA" id="ARBA00008950"/>
    </source>
</evidence>
<comment type="similarity">
    <text evidence="1">Belongs to the metallophosphoesterase superfamily. YfcE family.</text>
</comment>
<evidence type="ECO:0000313" key="4">
    <source>
        <dbReference type="Proteomes" id="UP000307602"/>
    </source>
</evidence>
<dbReference type="GO" id="GO:0005737">
    <property type="term" value="C:cytoplasm"/>
    <property type="evidence" value="ECO:0007669"/>
    <property type="project" value="TreeGrafter"/>
</dbReference>
<reference evidence="3 4" key="1">
    <citation type="submission" date="2019-04" db="EMBL/GenBank/DDBJ databases">
        <authorList>
            <person name="Liu A."/>
        </authorList>
    </citation>
    <scope>NUCLEOTIDE SEQUENCE [LARGE SCALE GENOMIC DNA]</scope>
    <source>
        <strain evidence="3 4">RZ03</strain>
    </source>
</reference>
<dbReference type="PANTHER" id="PTHR42850">
    <property type="entry name" value="METALLOPHOSPHOESTERASE"/>
    <property type="match status" value="1"/>
</dbReference>
<dbReference type="Pfam" id="PF12850">
    <property type="entry name" value="Metallophos_2"/>
    <property type="match status" value="1"/>
</dbReference>
<feature type="domain" description="Calcineurin-like phosphoesterase" evidence="2">
    <location>
        <begin position="5"/>
        <end position="181"/>
    </location>
</feature>
<accession>A0A4S1E1Z9</accession>
<organism evidence="3 4">
    <name type="scientific">Flavivirga rizhaonensis</name>
    <dbReference type="NCBI Taxonomy" id="2559571"/>
    <lineage>
        <taxon>Bacteria</taxon>
        <taxon>Pseudomonadati</taxon>
        <taxon>Bacteroidota</taxon>
        <taxon>Flavobacteriia</taxon>
        <taxon>Flavobacteriales</taxon>
        <taxon>Flavobacteriaceae</taxon>
        <taxon>Flavivirga</taxon>
    </lineage>
</organism>
<dbReference type="PANTHER" id="PTHR42850:SF2">
    <property type="entry name" value="BLL5683 PROTEIN"/>
    <property type="match status" value="1"/>
</dbReference>
<keyword evidence="4" id="KW-1185">Reference proteome</keyword>
<protein>
    <submittedName>
        <fullName evidence="3">Metallophosphoesterase</fullName>
    </submittedName>
</protein>
<dbReference type="AlphaFoldDB" id="A0A4S1E1Z9"/>
<sequence length="246" mass="27674">MNTEKIAIISDIHANSWALKEVLRDIETKKIDTILNLGDSLYGPLDPKGTFELLLENNTKSISGNQDRFIIENVHNTTNISTLEYVKSSLGNDAINWLKKLPFDLTYNNIYCCHGNPVNDSIALLEKINTDYVGVQTNDEIEITLSNIKESIITCGHSHIPRMVKTKNKTIVNPGSIGLPAYNDDLPIPHKMESLSPHAKYAILKINTNEINVELISVDYEFEAAARAAEKNNRNDWAKWIRTGRV</sequence>
<dbReference type="SUPFAM" id="SSF56300">
    <property type="entry name" value="Metallo-dependent phosphatases"/>
    <property type="match status" value="1"/>
</dbReference>